<dbReference type="Proteomes" id="UP001164929">
    <property type="component" value="Chromosome 18"/>
</dbReference>
<sequence>MGKIQGFWFSIYGLPSEEVDRQGRKRGGLGLLWLNGLPSHRFRFTQSMGALVAVKLTR</sequence>
<evidence type="ECO:0000313" key="1">
    <source>
        <dbReference type="EMBL" id="KAJ6957805.1"/>
    </source>
</evidence>
<reference evidence="1 2" key="1">
    <citation type="journal article" date="2023" name="Mol. Ecol. Resour.">
        <title>Chromosome-level genome assembly of a triploid poplar Populus alba 'Berolinensis'.</title>
        <authorList>
            <person name="Chen S."/>
            <person name="Yu Y."/>
            <person name="Wang X."/>
            <person name="Wang S."/>
            <person name="Zhang T."/>
            <person name="Zhou Y."/>
            <person name="He R."/>
            <person name="Meng N."/>
            <person name="Wang Y."/>
            <person name="Liu W."/>
            <person name="Liu Z."/>
            <person name="Liu J."/>
            <person name="Guo Q."/>
            <person name="Huang H."/>
            <person name="Sederoff R.R."/>
            <person name="Wang G."/>
            <person name="Qu G."/>
            <person name="Chen S."/>
        </authorList>
    </citation>
    <scope>NUCLEOTIDE SEQUENCE [LARGE SCALE GENOMIC DNA]</scope>
    <source>
        <strain evidence="1">SC-2020</strain>
    </source>
</reference>
<organism evidence="1 2">
    <name type="scientific">Populus alba x Populus x berolinensis</name>
    <dbReference type="NCBI Taxonomy" id="444605"/>
    <lineage>
        <taxon>Eukaryota</taxon>
        <taxon>Viridiplantae</taxon>
        <taxon>Streptophyta</taxon>
        <taxon>Embryophyta</taxon>
        <taxon>Tracheophyta</taxon>
        <taxon>Spermatophyta</taxon>
        <taxon>Magnoliopsida</taxon>
        <taxon>eudicotyledons</taxon>
        <taxon>Gunneridae</taxon>
        <taxon>Pentapetalae</taxon>
        <taxon>rosids</taxon>
        <taxon>fabids</taxon>
        <taxon>Malpighiales</taxon>
        <taxon>Salicaceae</taxon>
        <taxon>Saliceae</taxon>
        <taxon>Populus</taxon>
    </lineage>
</organism>
<evidence type="ECO:0000313" key="2">
    <source>
        <dbReference type="Proteomes" id="UP001164929"/>
    </source>
</evidence>
<keyword evidence="2" id="KW-1185">Reference proteome</keyword>
<proteinExistence type="predicted"/>
<dbReference type="AlphaFoldDB" id="A0AAD6PQX5"/>
<dbReference type="EMBL" id="JAQIZT010000018">
    <property type="protein sequence ID" value="KAJ6957805.1"/>
    <property type="molecule type" value="Genomic_DNA"/>
</dbReference>
<comment type="caution">
    <text evidence="1">The sequence shown here is derived from an EMBL/GenBank/DDBJ whole genome shotgun (WGS) entry which is preliminary data.</text>
</comment>
<protein>
    <submittedName>
        <fullName evidence="1">Uncharacterized protein</fullName>
    </submittedName>
</protein>
<accession>A0AAD6PQX5</accession>
<name>A0AAD6PQX5_9ROSI</name>
<gene>
    <name evidence="1" type="ORF">NC653_039699</name>
</gene>